<evidence type="ECO:0000313" key="1">
    <source>
        <dbReference type="EMBL" id="KAK9812708.1"/>
    </source>
</evidence>
<comment type="caution">
    <text evidence="1">The sequence shown here is derived from an EMBL/GenBank/DDBJ whole genome shotgun (WGS) entry which is preliminary data.</text>
</comment>
<evidence type="ECO:0000313" key="2">
    <source>
        <dbReference type="Proteomes" id="UP001489004"/>
    </source>
</evidence>
<accession>A0AAW1PX00</accession>
<sequence length="152" mass="16658">MIPRTLSRQLESRRTHISTCTANLTFAKSLALCPRHNLVRSSTLRCSRLKRNLSARAGPQEGVGHRGQVDIDEAKVREAGELFRHAAEGRLRQPFLGYHHGPLGSLTGWGDMLTARGLLEEAAAVHRQALFISCRLAEVLVELGLPVSQSSG</sequence>
<keyword evidence="2" id="KW-1185">Reference proteome</keyword>
<dbReference type="Proteomes" id="UP001489004">
    <property type="component" value="Unassembled WGS sequence"/>
</dbReference>
<protein>
    <submittedName>
        <fullName evidence="1">Uncharacterized protein</fullName>
    </submittedName>
</protein>
<gene>
    <name evidence="1" type="ORF">WJX72_002431</name>
</gene>
<organism evidence="1 2">
    <name type="scientific">[Myrmecia] bisecta</name>
    <dbReference type="NCBI Taxonomy" id="41462"/>
    <lineage>
        <taxon>Eukaryota</taxon>
        <taxon>Viridiplantae</taxon>
        <taxon>Chlorophyta</taxon>
        <taxon>core chlorophytes</taxon>
        <taxon>Trebouxiophyceae</taxon>
        <taxon>Trebouxiales</taxon>
        <taxon>Trebouxiaceae</taxon>
        <taxon>Myrmecia</taxon>
    </lineage>
</organism>
<reference evidence="1 2" key="1">
    <citation type="journal article" date="2024" name="Nat. Commun.">
        <title>Phylogenomics reveals the evolutionary origins of lichenization in chlorophyte algae.</title>
        <authorList>
            <person name="Puginier C."/>
            <person name="Libourel C."/>
            <person name="Otte J."/>
            <person name="Skaloud P."/>
            <person name="Haon M."/>
            <person name="Grisel S."/>
            <person name="Petersen M."/>
            <person name="Berrin J.G."/>
            <person name="Delaux P.M."/>
            <person name="Dal Grande F."/>
            <person name="Keller J."/>
        </authorList>
    </citation>
    <scope>NUCLEOTIDE SEQUENCE [LARGE SCALE GENOMIC DNA]</scope>
    <source>
        <strain evidence="1 2">SAG 2043</strain>
    </source>
</reference>
<dbReference type="AlphaFoldDB" id="A0AAW1PX00"/>
<dbReference type="EMBL" id="JALJOR010000008">
    <property type="protein sequence ID" value="KAK9812708.1"/>
    <property type="molecule type" value="Genomic_DNA"/>
</dbReference>
<name>A0AAW1PX00_9CHLO</name>
<proteinExistence type="predicted"/>